<dbReference type="PATRIC" id="fig|1454004.3.peg.422"/>
<keyword evidence="6" id="KW-0560">Oxidoreductase</keyword>
<name>A0A011QP48_ACCRE</name>
<feature type="domain" description="2Fe-2S ferredoxin-type" evidence="4">
    <location>
        <begin position="3"/>
        <end position="93"/>
    </location>
</feature>
<evidence type="ECO:0000259" key="5">
    <source>
        <dbReference type="PROSITE" id="PS51384"/>
    </source>
</evidence>
<dbReference type="SUPFAM" id="SSF52343">
    <property type="entry name" value="Ferredoxin reductase-like, C-terminal NADP-linked domain"/>
    <property type="match status" value="1"/>
</dbReference>
<dbReference type="InterPro" id="IPR036010">
    <property type="entry name" value="2Fe-2S_ferredoxin-like_sf"/>
</dbReference>
<evidence type="ECO:0000313" key="6">
    <source>
        <dbReference type="EMBL" id="EXI91067.1"/>
    </source>
</evidence>
<dbReference type="InterPro" id="IPR017938">
    <property type="entry name" value="Riboflavin_synthase-like_b-brl"/>
</dbReference>
<dbReference type="CDD" id="cd00207">
    <property type="entry name" value="fer2"/>
    <property type="match status" value="1"/>
</dbReference>
<dbReference type="CDD" id="cd06189">
    <property type="entry name" value="flavin_oxioreductase"/>
    <property type="match status" value="1"/>
</dbReference>
<keyword evidence="2" id="KW-0001">2Fe-2S</keyword>
<comment type="cofactor">
    <cofactor evidence="3">
        <name>[2Fe-2S] cluster</name>
        <dbReference type="ChEBI" id="CHEBI:190135"/>
    </cofactor>
</comment>
<dbReference type="Gene3D" id="3.10.20.30">
    <property type="match status" value="1"/>
</dbReference>
<dbReference type="Gene3D" id="2.40.30.10">
    <property type="entry name" value="Translation factors"/>
    <property type="match status" value="1"/>
</dbReference>
<dbReference type="AlphaFoldDB" id="A0A011QP48"/>
<organism evidence="6 7">
    <name type="scientific">Accumulibacter regalis</name>
    <dbReference type="NCBI Taxonomy" id="522306"/>
    <lineage>
        <taxon>Bacteria</taxon>
        <taxon>Pseudomonadati</taxon>
        <taxon>Pseudomonadota</taxon>
        <taxon>Betaproteobacteria</taxon>
        <taxon>Candidatus Accumulibacter</taxon>
    </lineage>
</organism>
<dbReference type="PANTHER" id="PTHR47354:SF5">
    <property type="entry name" value="PROTEIN RFBI"/>
    <property type="match status" value="1"/>
</dbReference>
<dbReference type="SUPFAM" id="SSF54292">
    <property type="entry name" value="2Fe-2S ferredoxin-like"/>
    <property type="match status" value="1"/>
</dbReference>
<comment type="cofactor">
    <cofactor evidence="1">
        <name>FAD</name>
        <dbReference type="ChEBI" id="CHEBI:57692"/>
    </cofactor>
</comment>
<sequence>MGFQVSVQPSQHGFQAQPEETILDAALRQGLCLPYGCRDGVCGSCRGKVLSGQVTHGKAGLDVLSEADRDAGYALFCCAMARSDLDIESREVRSLEDIPIRTLPARVHSLTRAAPDVMIIKLKLPASDRLQFLAGQYVDILLREGKRRAFSIANAPHEDAFLELHVRHMPGGQFTGQVFSTMKERDLLRLRGPQGSFFLRSDSPKPMLLVAGGTGFAPIKAIVHQAIAEGDERPMAVYWGGRQLADLYLLELAQQWPAQHPNLRFVPVLSDAPADEHWNGRHGLVHQAAMADHPDLSGYQAYVCGSPAMVAAAREDFLTRCHLPAEEFFADSFDFASDTLAAIDTLHPSDRKVDPYEIPPQNLSLLRE</sequence>
<dbReference type="GO" id="GO:0016491">
    <property type="term" value="F:oxidoreductase activity"/>
    <property type="evidence" value="ECO:0007669"/>
    <property type="project" value="UniProtKB-KW"/>
</dbReference>
<dbReference type="STRING" id="1454004.AW11_00408"/>
<dbReference type="eggNOG" id="COG0543">
    <property type="taxonomic scope" value="Bacteria"/>
</dbReference>
<dbReference type="PROSITE" id="PS00197">
    <property type="entry name" value="2FE2S_FER_1"/>
    <property type="match status" value="1"/>
</dbReference>
<protein>
    <submittedName>
        <fullName evidence="6">CDP-6-deoxy-L-threo-D-glycero-4-hexulose-3-dehydrase reductase</fullName>
        <ecNumber evidence="6">1.17.1.-</ecNumber>
    </submittedName>
</protein>
<dbReference type="InterPro" id="IPR008333">
    <property type="entry name" value="Cbr1-like_FAD-bd_dom"/>
</dbReference>
<dbReference type="InterPro" id="IPR050415">
    <property type="entry name" value="MRET"/>
</dbReference>
<dbReference type="GO" id="GO:0051537">
    <property type="term" value="F:2 iron, 2 sulfur cluster binding"/>
    <property type="evidence" value="ECO:0007669"/>
    <property type="project" value="UniProtKB-KW"/>
</dbReference>
<comment type="caution">
    <text evidence="6">The sequence shown here is derived from an EMBL/GenBank/DDBJ whole genome shotgun (WGS) entry which is preliminary data.</text>
</comment>
<dbReference type="SUPFAM" id="SSF63380">
    <property type="entry name" value="Riboflavin synthase domain-like"/>
    <property type="match status" value="1"/>
</dbReference>
<evidence type="ECO:0000259" key="4">
    <source>
        <dbReference type="PROSITE" id="PS51085"/>
    </source>
</evidence>
<dbReference type="Pfam" id="PF00175">
    <property type="entry name" value="NAD_binding_1"/>
    <property type="match status" value="1"/>
</dbReference>
<keyword evidence="7" id="KW-1185">Reference proteome</keyword>
<dbReference type="PRINTS" id="PR00371">
    <property type="entry name" value="FPNCR"/>
</dbReference>
<accession>A0A011QP48</accession>
<dbReference type="eggNOG" id="COG1018">
    <property type="taxonomic scope" value="Bacteria"/>
</dbReference>
<dbReference type="Gene3D" id="3.40.50.80">
    <property type="entry name" value="Nucleotide-binding domain of ferredoxin-NADP reductase (FNR) module"/>
    <property type="match status" value="1"/>
</dbReference>
<dbReference type="PANTHER" id="PTHR47354">
    <property type="entry name" value="NADH OXIDOREDUCTASE HCR"/>
    <property type="match status" value="1"/>
</dbReference>
<dbReference type="EMBL" id="JEMY01000003">
    <property type="protein sequence ID" value="EXI91067.1"/>
    <property type="molecule type" value="Genomic_DNA"/>
</dbReference>
<dbReference type="InterPro" id="IPR017927">
    <property type="entry name" value="FAD-bd_FR_type"/>
</dbReference>
<keyword evidence="2" id="KW-0479">Metal-binding</keyword>
<evidence type="ECO:0000256" key="1">
    <source>
        <dbReference type="ARBA" id="ARBA00001974"/>
    </source>
</evidence>
<dbReference type="InterPro" id="IPR001433">
    <property type="entry name" value="OxRdtase_FAD/NAD-bd"/>
</dbReference>
<gene>
    <name evidence="6" type="primary">ascD_1</name>
    <name evidence="6" type="ORF">AW11_00408</name>
</gene>
<dbReference type="InterPro" id="IPR001709">
    <property type="entry name" value="Flavoprot_Pyr_Nucl_cyt_Rdtase"/>
</dbReference>
<dbReference type="InterPro" id="IPR006058">
    <property type="entry name" value="2Fe2S_fd_BS"/>
</dbReference>
<dbReference type="PRINTS" id="PR00410">
    <property type="entry name" value="PHEHYDRXLASE"/>
</dbReference>
<keyword evidence="2" id="KW-0411">Iron-sulfur</keyword>
<evidence type="ECO:0000256" key="2">
    <source>
        <dbReference type="ARBA" id="ARBA00022714"/>
    </source>
</evidence>
<evidence type="ECO:0000313" key="7">
    <source>
        <dbReference type="Proteomes" id="UP000022141"/>
    </source>
</evidence>
<dbReference type="Proteomes" id="UP000022141">
    <property type="component" value="Unassembled WGS sequence"/>
</dbReference>
<proteinExistence type="predicted"/>
<evidence type="ECO:0000256" key="3">
    <source>
        <dbReference type="ARBA" id="ARBA00034078"/>
    </source>
</evidence>
<dbReference type="Pfam" id="PF00970">
    <property type="entry name" value="FAD_binding_6"/>
    <property type="match status" value="1"/>
</dbReference>
<reference evidence="6" key="1">
    <citation type="submission" date="2014-02" db="EMBL/GenBank/DDBJ databases">
        <title>Expanding our view of genomic diversity in Candidatus Accumulibacter clades.</title>
        <authorList>
            <person name="Skennerton C.T."/>
            <person name="Barr J.J."/>
            <person name="Slater F.R."/>
            <person name="Bond P.L."/>
            <person name="Tyson G.W."/>
        </authorList>
    </citation>
    <scope>NUCLEOTIDE SEQUENCE [LARGE SCALE GENOMIC DNA]</scope>
</reference>
<feature type="domain" description="FAD-binding FR-type" evidence="5">
    <location>
        <begin position="100"/>
        <end position="200"/>
    </location>
</feature>
<keyword evidence="2" id="KW-0408">Iron</keyword>
<dbReference type="InterPro" id="IPR012675">
    <property type="entry name" value="Beta-grasp_dom_sf"/>
</dbReference>
<dbReference type="PROSITE" id="PS51384">
    <property type="entry name" value="FAD_FR"/>
    <property type="match status" value="1"/>
</dbReference>
<dbReference type="Pfam" id="PF00111">
    <property type="entry name" value="Fer2"/>
    <property type="match status" value="1"/>
</dbReference>
<dbReference type="PROSITE" id="PS51085">
    <property type="entry name" value="2FE2S_FER_2"/>
    <property type="match status" value="1"/>
</dbReference>
<dbReference type="EC" id="1.17.1.-" evidence="6"/>
<dbReference type="InterPro" id="IPR039261">
    <property type="entry name" value="FNR_nucleotide-bd"/>
</dbReference>
<dbReference type="InterPro" id="IPR001041">
    <property type="entry name" value="2Fe-2S_ferredoxin-type"/>
</dbReference>